<evidence type="ECO:0000256" key="1">
    <source>
        <dbReference type="SAM" id="Phobius"/>
    </source>
</evidence>
<sequence>MPGLIRPELRAALARWREVLIGLGVVLAGLWLFGLGGLFFQAAGALSCALGLALGLVALRRLRFRRDGSAPGAVEVTEGQITYLAARGGGFAARSEITAVALGFAPGGQAQWRISQTGAPPLAIPVAALGAEALFDAFVALPGAQPSRFLAALDRNPADGPVIVWQRNAAPALT</sequence>
<feature type="transmembrane region" description="Helical" evidence="1">
    <location>
        <begin position="39"/>
        <end position="59"/>
    </location>
</feature>
<protein>
    <submittedName>
        <fullName evidence="2">Uncharacterized protein</fullName>
    </submittedName>
</protein>
<reference evidence="2" key="1">
    <citation type="submission" date="2020-08" db="EMBL/GenBank/DDBJ databases">
        <title>Genomic Encyclopedia of Type Strains, Phase IV (KMG-IV): sequencing the most valuable type-strain genomes for metagenomic binning, comparative biology and taxonomic classification.</title>
        <authorList>
            <person name="Goeker M."/>
        </authorList>
    </citation>
    <scope>NUCLEOTIDE SEQUENCE [LARGE SCALE GENOMIC DNA]</scope>
    <source>
        <strain evidence="2">DSM 105040</strain>
    </source>
</reference>
<dbReference type="Proteomes" id="UP000585681">
    <property type="component" value="Unassembled WGS sequence"/>
</dbReference>
<evidence type="ECO:0000313" key="2">
    <source>
        <dbReference type="EMBL" id="MBB4022715.1"/>
    </source>
</evidence>
<proteinExistence type="predicted"/>
<keyword evidence="1" id="KW-1133">Transmembrane helix</keyword>
<keyword evidence="1" id="KW-0472">Membrane</keyword>
<dbReference type="AlphaFoldDB" id="A0A840CBD9"/>
<name>A0A840CBD9_9RHOB</name>
<dbReference type="EMBL" id="JACIEQ010000003">
    <property type="protein sequence ID" value="MBB4022715.1"/>
    <property type="molecule type" value="Genomic_DNA"/>
</dbReference>
<keyword evidence="3" id="KW-1185">Reference proteome</keyword>
<accession>A0A840CBD9</accession>
<evidence type="ECO:0000313" key="3">
    <source>
        <dbReference type="Proteomes" id="UP000585681"/>
    </source>
</evidence>
<organism evidence="2 3">
    <name type="scientific">Actibacterium naphthalenivorans</name>
    <dbReference type="NCBI Taxonomy" id="1614693"/>
    <lineage>
        <taxon>Bacteria</taxon>
        <taxon>Pseudomonadati</taxon>
        <taxon>Pseudomonadota</taxon>
        <taxon>Alphaproteobacteria</taxon>
        <taxon>Rhodobacterales</taxon>
        <taxon>Roseobacteraceae</taxon>
        <taxon>Actibacterium</taxon>
    </lineage>
</organism>
<feature type="transmembrane region" description="Helical" evidence="1">
    <location>
        <begin position="12"/>
        <end position="33"/>
    </location>
</feature>
<gene>
    <name evidence="2" type="ORF">GGR17_002534</name>
</gene>
<dbReference type="RefSeq" id="WP_054539871.1">
    <property type="nucleotide sequence ID" value="NZ_JACIEQ010000003.1"/>
</dbReference>
<keyword evidence="1" id="KW-0812">Transmembrane</keyword>
<comment type="caution">
    <text evidence="2">The sequence shown here is derived from an EMBL/GenBank/DDBJ whole genome shotgun (WGS) entry which is preliminary data.</text>
</comment>